<dbReference type="PANTHER" id="PTHR13195">
    <property type="entry name" value="PSEUDOURIDINE SYNTHASE-RELATED"/>
    <property type="match status" value="1"/>
</dbReference>
<dbReference type="GO" id="GO:0003723">
    <property type="term" value="F:RNA binding"/>
    <property type="evidence" value="ECO:0007669"/>
    <property type="project" value="InterPro"/>
</dbReference>
<dbReference type="InterPro" id="IPR002501">
    <property type="entry name" value="PsdUridine_synth_N"/>
</dbReference>
<dbReference type="PANTHER" id="PTHR13195:SF0">
    <property type="entry name" value="PSEUDOURIDYLATE SYNTHASE TRUB2, MITOCHONDRIAL"/>
    <property type="match status" value="1"/>
</dbReference>
<dbReference type="InterPro" id="IPR039048">
    <property type="entry name" value="Trub2"/>
</dbReference>
<evidence type="ECO:0000313" key="3">
    <source>
        <dbReference type="EMBL" id="ESO83872.1"/>
    </source>
</evidence>
<dbReference type="EMBL" id="KB203567">
    <property type="protein sequence ID" value="ESO83872.1"/>
    <property type="molecule type" value="Genomic_DNA"/>
</dbReference>
<accession>V3ZI54</accession>
<organism evidence="3 4">
    <name type="scientific">Lottia gigantea</name>
    <name type="common">Giant owl limpet</name>
    <dbReference type="NCBI Taxonomy" id="225164"/>
    <lineage>
        <taxon>Eukaryota</taxon>
        <taxon>Metazoa</taxon>
        <taxon>Spiralia</taxon>
        <taxon>Lophotrochozoa</taxon>
        <taxon>Mollusca</taxon>
        <taxon>Gastropoda</taxon>
        <taxon>Patellogastropoda</taxon>
        <taxon>Lottioidea</taxon>
        <taxon>Lottiidae</taxon>
        <taxon>Lottia</taxon>
    </lineage>
</organism>
<dbReference type="KEGG" id="lgi:LOTGIDRAFT_222302"/>
<dbReference type="InterPro" id="IPR020103">
    <property type="entry name" value="PsdUridine_synth_cat_dom_sf"/>
</dbReference>
<evidence type="ECO:0000256" key="1">
    <source>
        <dbReference type="ARBA" id="ARBA00008999"/>
    </source>
</evidence>
<comment type="similarity">
    <text evidence="1">Belongs to the pseudouridine synthase TruB family.</text>
</comment>
<dbReference type="CTD" id="20247046"/>
<dbReference type="RefSeq" id="XP_009065449.1">
    <property type="nucleotide sequence ID" value="XM_009067201.1"/>
</dbReference>
<dbReference type="HOGENOM" id="CLU_032087_1_1_1"/>
<feature type="domain" description="Pseudouridine synthase II N-terminal" evidence="2">
    <location>
        <begin position="110"/>
        <end position="239"/>
    </location>
</feature>
<reference evidence="3 4" key="1">
    <citation type="journal article" date="2013" name="Nature">
        <title>Insights into bilaterian evolution from three spiralian genomes.</title>
        <authorList>
            <person name="Simakov O."/>
            <person name="Marletaz F."/>
            <person name="Cho S.J."/>
            <person name="Edsinger-Gonzales E."/>
            <person name="Havlak P."/>
            <person name="Hellsten U."/>
            <person name="Kuo D.H."/>
            <person name="Larsson T."/>
            <person name="Lv J."/>
            <person name="Arendt D."/>
            <person name="Savage R."/>
            <person name="Osoegawa K."/>
            <person name="de Jong P."/>
            <person name="Grimwood J."/>
            <person name="Chapman J.A."/>
            <person name="Shapiro H."/>
            <person name="Aerts A."/>
            <person name="Otillar R.P."/>
            <person name="Terry A.Y."/>
            <person name="Boore J.L."/>
            <person name="Grigoriev I.V."/>
            <person name="Lindberg D.R."/>
            <person name="Seaver E.C."/>
            <person name="Weisblat D.A."/>
            <person name="Putnam N.H."/>
            <person name="Rokhsar D.S."/>
        </authorList>
    </citation>
    <scope>NUCLEOTIDE SEQUENCE [LARGE SCALE GENOMIC DNA]</scope>
</reference>
<dbReference type="Gene3D" id="3.30.2350.10">
    <property type="entry name" value="Pseudouridine synthase"/>
    <property type="match status" value="1"/>
</dbReference>
<evidence type="ECO:0000313" key="4">
    <source>
        <dbReference type="Proteomes" id="UP000030746"/>
    </source>
</evidence>
<dbReference type="STRING" id="225164.V3ZI54"/>
<dbReference type="Proteomes" id="UP000030746">
    <property type="component" value="Unassembled WGS sequence"/>
</dbReference>
<dbReference type="GO" id="GO:0009982">
    <property type="term" value="F:pseudouridine synthase activity"/>
    <property type="evidence" value="ECO:0007669"/>
    <property type="project" value="InterPro"/>
</dbReference>
<sequence>MKFRWAWKAFKKLDGIFCIYKPKELRFSDAQRRIKQNLLRDLNALPCYEFEKSIHDIESNKRRTVDEITSNLPITRDVPDVIDVSENRLVLGRRYIESDIELFPVAPLQKHSSGVIVMGVGRAVGMLPTIARAKYMRVYHIRGRFGWATDNFSPKGKIIERTSFSHITKPKLDKICAVVQSNHMKLMFKYAGVKDGSQEAYELASKGLIRPESKDTPPVIYGVHCIEYNLPDFTLEIHSINERKEYFMNLIHELGLQLKSTAVCTQVRRVRFGHFTLDHALVQDQWNLYEIINNFDKCHPELHPDKLLIGSKIDQAKSHHFQIEDGENKNYLLEDS</sequence>
<proteinExistence type="inferred from homology"/>
<keyword evidence="4" id="KW-1185">Reference proteome</keyword>
<evidence type="ECO:0000259" key="2">
    <source>
        <dbReference type="Pfam" id="PF01509"/>
    </source>
</evidence>
<dbReference type="OMA" id="YHVTARM"/>
<dbReference type="GeneID" id="20247046"/>
<dbReference type="GO" id="GO:0006396">
    <property type="term" value="P:RNA processing"/>
    <property type="evidence" value="ECO:0007669"/>
    <property type="project" value="InterPro"/>
</dbReference>
<name>V3ZI54_LOTGI</name>
<dbReference type="GO" id="GO:0001522">
    <property type="term" value="P:pseudouridine synthesis"/>
    <property type="evidence" value="ECO:0007669"/>
    <property type="project" value="InterPro"/>
</dbReference>
<dbReference type="Pfam" id="PF01509">
    <property type="entry name" value="TruB_N"/>
    <property type="match status" value="1"/>
</dbReference>
<dbReference type="AlphaFoldDB" id="V3ZI54"/>
<gene>
    <name evidence="3" type="ORF">LOTGIDRAFT_222302</name>
</gene>
<dbReference type="OrthoDB" id="9995526at2759"/>
<dbReference type="SUPFAM" id="SSF55120">
    <property type="entry name" value="Pseudouridine synthase"/>
    <property type="match status" value="1"/>
</dbReference>
<protein>
    <recommendedName>
        <fullName evidence="2">Pseudouridine synthase II N-terminal domain-containing protein</fullName>
    </recommendedName>
</protein>